<keyword evidence="1" id="KW-1015">Disulfide bond</keyword>
<evidence type="ECO:0000313" key="4">
    <source>
        <dbReference type="Proteomes" id="UP001152320"/>
    </source>
</evidence>
<sequence length="125" mass="14471">MLSREVYTDPLLTPQRCSSRCERQPRSYFMLRKGKICACFEDVLDMTKYETSDACYLLCKGDTLKTCGGNYAVEIYKAHYCPRLQQPANGHVMQNLSAAWFRCLEGYRLEGPNVIFCDTSTRQWN</sequence>
<protein>
    <recommendedName>
        <fullName evidence="2">WSC domain-containing protein</fullName>
    </recommendedName>
</protein>
<name>A0A9Q1BUY5_HOLLE</name>
<dbReference type="InterPro" id="IPR035976">
    <property type="entry name" value="Sushi/SCR/CCP_sf"/>
</dbReference>
<organism evidence="3 4">
    <name type="scientific">Holothuria leucospilota</name>
    <name type="common">Black long sea cucumber</name>
    <name type="synonym">Mertensiothuria leucospilota</name>
    <dbReference type="NCBI Taxonomy" id="206669"/>
    <lineage>
        <taxon>Eukaryota</taxon>
        <taxon>Metazoa</taxon>
        <taxon>Echinodermata</taxon>
        <taxon>Eleutherozoa</taxon>
        <taxon>Echinozoa</taxon>
        <taxon>Holothuroidea</taxon>
        <taxon>Aspidochirotacea</taxon>
        <taxon>Aspidochirotida</taxon>
        <taxon>Holothuriidae</taxon>
        <taxon>Holothuria</taxon>
    </lineage>
</organism>
<dbReference type="AlphaFoldDB" id="A0A9Q1BUY5"/>
<dbReference type="CDD" id="cd00033">
    <property type="entry name" value="CCP"/>
    <property type="match status" value="1"/>
</dbReference>
<dbReference type="EMBL" id="JAIZAY010000011">
    <property type="protein sequence ID" value="KAJ8033125.1"/>
    <property type="molecule type" value="Genomic_DNA"/>
</dbReference>
<dbReference type="Gene3D" id="2.10.70.10">
    <property type="entry name" value="Complement Module, domain 1"/>
    <property type="match status" value="1"/>
</dbReference>
<comment type="caution">
    <text evidence="3">The sequence shown here is derived from an EMBL/GenBank/DDBJ whole genome shotgun (WGS) entry which is preliminary data.</text>
</comment>
<dbReference type="SUPFAM" id="SSF57535">
    <property type="entry name" value="Complement control module/SCR domain"/>
    <property type="match status" value="1"/>
</dbReference>
<gene>
    <name evidence="3" type="ORF">HOLleu_23269</name>
</gene>
<proteinExistence type="predicted"/>
<dbReference type="PROSITE" id="PS51212">
    <property type="entry name" value="WSC"/>
    <property type="match status" value="1"/>
</dbReference>
<dbReference type="Proteomes" id="UP001152320">
    <property type="component" value="Chromosome 11"/>
</dbReference>
<evidence type="ECO:0000256" key="1">
    <source>
        <dbReference type="ARBA" id="ARBA00023157"/>
    </source>
</evidence>
<dbReference type="InterPro" id="IPR002889">
    <property type="entry name" value="WSC_carb-bd"/>
</dbReference>
<keyword evidence="4" id="KW-1185">Reference proteome</keyword>
<dbReference type="Pfam" id="PF01822">
    <property type="entry name" value="WSC"/>
    <property type="match status" value="1"/>
</dbReference>
<reference evidence="3" key="1">
    <citation type="submission" date="2021-10" db="EMBL/GenBank/DDBJ databases">
        <title>Tropical sea cucumber genome reveals ecological adaptation and Cuvierian tubules defense mechanism.</title>
        <authorList>
            <person name="Chen T."/>
        </authorList>
    </citation>
    <scope>NUCLEOTIDE SEQUENCE</scope>
    <source>
        <strain evidence="3">Nanhai2018</strain>
        <tissue evidence="3">Muscle</tissue>
    </source>
</reference>
<evidence type="ECO:0000313" key="3">
    <source>
        <dbReference type="EMBL" id="KAJ8033125.1"/>
    </source>
</evidence>
<accession>A0A9Q1BUY5</accession>
<dbReference type="InterPro" id="IPR000436">
    <property type="entry name" value="Sushi_SCR_CCP_dom"/>
</dbReference>
<evidence type="ECO:0000259" key="2">
    <source>
        <dbReference type="PROSITE" id="PS51212"/>
    </source>
</evidence>
<dbReference type="OrthoDB" id="3563678at2759"/>
<feature type="domain" description="WSC" evidence="2">
    <location>
        <begin position="1"/>
        <end position="79"/>
    </location>
</feature>